<keyword evidence="2" id="KW-1185">Reference proteome</keyword>
<gene>
    <name evidence="1" type="ORF">VNO77_17168</name>
</gene>
<organism evidence="1 2">
    <name type="scientific">Canavalia gladiata</name>
    <name type="common">Sword bean</name>
    <name type="synonym">Dolichos gladiatus</name>
    <dbReference type="NCBI Taxonomy" id="3824"/>
    <lineage>
        <taxon>Eukaryota</taxon>
        <taxon>Viridiplantae</taxon>
        <taxon>Streptophyta</taxon>
        <taxon>Embryophyta</taxon>
        <taxon>Tracheophyta</taxon>
        <taxon>Spermatophyta</taxon>
        <taxon>Magnoliopsida</taxon>
        <taxon>eudicotyledons</taxon>
        <taxon>Gunneridae</taxon>
        <taxon>Pentapetalae</taxon>
        <taxon>rosids</taxon>
        <taxon>fabids</taxon>
        <taxon>Fabales</taxon>
        <taxon>Fabaceae</taxon>
        <taxon>Papilionoideae</taxon>
        <taxon>50 kb inversion clade</taxon>
        <taxon>NPAAA clade</taxon>
        <taxon>indigoferoid/millettioid clade</taxon>
        <taxon>Phaseoleae</taxon>
        <taxon>Canavalia</taxon>
    </lineage>
</organism>
<dbReference type="EMBL" id="JAYMYQ010000004">
    <property type="protein sequence ID" value="KAK7336622.1"/>
    <property type="molecule type" value="Genomic_DNA"/>
</dbReference>
<dbReference type="AlphaFoldDB" id="A0AAN9LM93"/>
<dbReference type="Proteomes" id="UP001367508">
    <property type="component" value="Unassembled WGS sequence"/>
</dbReference>
<evidence type="ECO:0000313" key="2">
    <source>
        <dbReference type="Proteomes" id="UP001367508"/>
    </source>
</evidence>
<comment type="caution">
    <text evidence="1">The sequence shown here is derived from an EMBL/GenBank/DDBJ whole genome shotgun (WGS) entry which is preliminary data.</text>
</comment>
<name>A0AAN9LM93_CANGL</name>
<protein>
    <submittedName>
        <fullName evidence="1">Uncharacterized protein</fullName>
    </submittedName>
</protein>
<sequence length="106" mass="11979">MQSYEVCESSQSGTILLCIYRPHTKNKENKRKKEGKKNKADTRTLPSLPSSLFFSQSPLTLISSISNSFIIPISIASIKENPLFPRLLGTVVFYSFKAQLFLLLDH</sequence>
<reference evidence="1 2" key="1">
    <citation type="submission" date="2024-01" db="EMBL/GenBank/DDBJ databases">
        <title>The genomes of 5 underutilized Papilionoideae crops provide insights into root nodulation and disease resistanc.</title>
        <authorList>
            <person name="Jiang F."/>
        </authorList>
    </citation>
    <scope>NUCLEOTIDE SEQUENCE [LARGE SCALE GENOMIC DNA]</scope>
    <source>
        <strain evidence="1">LVBAO_FW01</strain>
        <tissue evidence="1">Leaves</tissue>
    </source>
</reference>
<accession>A0AAN9LM93</accession>
<proteinExistence type="predicted"/>
<evidence type="ECO:0000313" key="1">
    <source>
        <dbReference type="EMBL" id="KAK7336622.1"/>
    </source>
</evidence>